<evidence type="ECO:0000256" key="1">
    <source>
        <dbReference type="SAM" id="MobiDB-lite"/>
    </source>
</evidence>
<sequence length="71" mass="7115">MVISVPEAITPRATHRRRFAGPPPAGGSAASDAAAAGMVEVEVSDTPSSCQVAPTGVTVADSFVADYLSVN</sequence>
<reference evidence="2 3" key="1">
    <citation type="submission" date="2021-01" db="EMBL/GenBank/DDBJ databases">
        <title>Whole genome shotgun sequence of Plantactinospora endophytica NBRC 110450.</title>
        <authorList>
            <person name="Komaki H."/>
            <person name="Tamura T."/>
        </authorList>
    </citation>
    <scope>NUCLEOTIDE SEQUENCE [LARGE SCALE GENOMIC DNA]</scope>
    <source>
        <strain evidence="2 3">NBRC 110450</strain>
    </source>
</reference>
<comment type="caution">
    <text evidence="2">The sequence shown here is derived from an EMBL/GenBank/DDBJ whole genome shotgun (WGS) entry which is preliminary data.</text>
</comment>
<gene>
    <name evidence="2" type="ORF">Pen02_48500</name>
</gene>
<name>A0ABQ4E5E1_9ACTN</name>
<evidence type="ECO:0000313" key="3">
    <source>
        <dbReference type="Proteomes" id="UP000646749"/>
    </source>
</evidence>
<keyword evidence="3" id="KW-1185">Reference proteome</keyword>
<proteinExistence type="predicted"/>
<organism evidence="2 3">
    <name type="scientific">Plantactinospora endophytica</name>
    <dbReference type="NCBI Taxonomy" id="673535"/>
    <lineage>
        <taxon>Bacteria</taxon>
        <taxon>Bacillati</taxon>
        <taxon>Actinomycetota</taxon>
        <taxon>Actinomycetes</taxon>
        <taxon>Micromonosporales</taxon>
        <taxon>Micromonosporaceae</taxon>
        <taxon>Plantactinospora</taxon>
    </lineage>
</organism>
<protein>
    <submittedName>
        <fullName evidence="2">Uncharacterized protein</fullName>
    </submittedName>
</protein>
<accession>A0ABQ4E5E1</accession>
<dbReference type="EMBL" id="BONW01000022">
    <property type="protein sequence ID" value="GIG89914.1"/>
    <property type="molecule type" value="Genomic_DNA"/>
</dbReference>
<feature type="region of interest" description="Disordered" evidence="1">
    <location>
        <begin position="1"/>
        <end position="33"/>
    </location>
</feature>
<dbReference type="Proteomes" id="UP000646749">
    <property type="component" value="Unassembled WGS sequence"/>
</dbReference>
<evidence type="ECO:0000313" key="2">
    <source>
        <dbReference type="EMBL" id="GIG89914.1"/>
    </source>
</evidence>